<name>A0A9X4SIH6_9PAST</name>
<evidence type="ECO:0000256" key="5">
    <source>
        <dbReference type="ARBA" id="ARBA00022691"/>
    </source>
</evidence>
<dbReference type="Proteomes" id="UP001155500">
    <property type="component" value="Unassembled WGS sequence"/>
</dbReference>
<dbReference type="EC" id="2.1.1.201" evidence="6"/>
<dbReference type="FunFam" id="3.40.50.150:FF:000014">
    <property type="entry name" value="Ubiquinone/menaquinone biosynthesis C-methyltransferase UbiE"/>
    <property type="match status" value="1"/>
</dbReference>
<dbReference type="InterPro" id="IPR029063">
    <property type="entry name" value="SAM-dependent_MTases_sf"/>
</dbReference>
<dbReference type="EMBL" id="LWID01000001">
    <property type="protein sequence ID" value="MDG6895662.1"/>
    <property type="molecule type" value="Genomic_DNA"/>
</dbReference>
<accession>A0A9X4SIH6</accession>
<feature type="binding site" evidence="6">
    <location>
        <position position="116"/>
    </location>
    <ligand>
        <name>S-adenosyl-L-methionine</name>
        <dbReference type="ChEBI" id="CHEBI:59789"/>
    </ligand>
</feature>
<evidence type="ECO:0000256" key="2">
    <source>
        <dbReference type="ARBA" id="ARBA00022603"/>
    </source>
</evidence>
<dbReference type="PROSITE" id="PS01184">
    <property type="entry name" value="UBIE_2"/>
    <property type="match status" value="1"/>
</dbReference>
<dbReference type="PROSITE" id="PS01183">
    <property type="entry name" value="UBIE_1"/>
    <property type="match status" value="1"/>
</dbReference>
<comment type="caution">
    <text evidence="8">The sequence shown here is derived from an EMBL/GenBank/DDBJ whole genome shotgun (WGS) entry which is preliminary data.</text>
</comment>
<proteinExistence type="inferred from homology"/>
<evidence type="ECO:0000256" key="1">
    <source>
        <dbReference type="ARBA" id="ARBA00022428"/>
    </source>
</evidence>
<comment type="similarity">
    <text evidence="6">Belongs to the class I-like SAM-binding methyltransferase superfamily. MenG/UbiE family.</text>
</comment>
<dbReference type="AlphaFoldDB" id="A0A9X4SIH6"/>
<gene>
    <name evidence="6 8" type="primary">ubiE</name>
    <name evidence="8" type="ORF">A6A20_08510</name>
</gene>
<dbReference type="HAMAP" id="MF_01813">
    <property type="entry name" value="MenG_UbiE_methyltr"/>
    <property type="match status" value="1"/>
</dbReference>
<evidence type="ECO:0000256" key="4">
    <source>
        <dbReference type="ARBA" id="ARBA00022688"/>
    </source>
</evidence>
<dbReference type="Gene3D" id="3.40.50.150">
    <property type="entry name" value="Vaccinia Virus protein VP39"/>
    <property type="match status" value="1"/>
</dbReference>
<evidence type="ECO:0000256" key="3">
    <source>
        <dbReference type="ARBA" id="ARBA00022679"/>
    </source>
</evidence>
<reference evidence="8" key="1">
    <citation type="submission" date="2016-03" db="EMBL/GenBank/DDBJ databases">
        <title>Co-evolution between Pasteurellaceae and their hosts.</title>
        <authorList>
            <person name="Hansen M.J."/>
            <person name="Bojesen A.M."/>
            <person name="Planet P."/>
        </authorList>
    </citation>
    <scope>NUCLEOTIDE SEQUENCE</scope>
    <source>
        <strain evidence="8">146/S8/89</strain>
    </source>
</reference>
<dbReference type="GO" id="GO:0009060">
    <property type="term" value="P:aerobic respiration"/>
    <property type="evidence" value="ECO:0007669"/>
    <property type="project" value="UniProtKB-UniRule"/>
</dbReference>
<keyword evidence="1 6" id="KW-0474">Menaquinone biosynthesis</keyword>
<dbReference type="CDD" id="cd02440">
    <property type="entry name" value="AdoMet_MTases"/>
    <property type="match status" value="1"/>
</dbReference>
<dbReference type="GO" id="GO:0009234">
    <property type="term" value="P:menaquinone biosynthetic process"/>
    <property type="evidence" value="ECO:0007669"/>
    <property type="project" value="UniProtKB-UniRule"/>
</dbReference>
<comment type="catalytic activity">
    <reaction evidence="6">
        <text>a 2-methoxy-6-(all-trans-polyprenyl)benzene-1,4-diol + S-adenosyl-L-methionine = a 5-methoxy-2-methyl-3-(all-trans-polyprenyl)benzene-1,4-diol + S-adenosyl-L-homocysteine + H(+)</text>
        <dbReference type="Rhea" id="RHEA:28286"/>
        <dbReference type="Rhea" id="RHEA-COMP:10858"/>
        <dbReference type="Rhea" id="RHEA-COMP:10859"/>
        <dbReference type="ChEBI" id="CHEBI:15378"/>
        <dbReference type="ChEBI" id="CHEBI:57856"/>
        <dbReference type="ChEBI" id="CHEBI:59789"/>
        <dbReference type="ChEBI" id="CHEBI:84166"/>
        <dbReference type="ChEBI" id="CHEBI:84167"/>
        <dbReference type="EC" id="2.1.1.201"/>
    </reaction>
</comment>
<dbReference type="PROSITE" id="PS51608">
    <property type="entry name" value="SAM_MT_UBIE"/>
    <property type="match status" value="1"/>
</dbReference>
<dbReference type="GO" id="GO:0008425">
    <property type="term" value="F:2-methoxy-6-polyprenyl-1,4-benzoquinol methyltransferase activity"/>
    <property type="evidence" value="ECO:0007669"/>
    <property type="project" value="UniProtKB-UniRule"/>
</dbReference>
<keyword evidence="3 6" id="KW-0808">Transferase</keyword>
<dbReference type="PANTHER" id="PTHR43591:SF24">
    <property type="entry name" value="2-METHOXY-6-POLYPRENYL-1,4-BENZOQUINOL METHYLASE, MITOCHONDRIAL"/>
    <property type="match status" value="1"/>
</dbReference>
<dbReference type="NCBIfam" id="TIGR01934">
    <property type="entry name" value="MenG_MenH_UbiE"/>
    <property type="match status" value="1"/>
</dbReference>
<evidence type="ECO:0000256" key="7">
    <source>
        <dbReference type="SAM" id="MobiDB-lite"/>
    </source>
</evidence>
<dbReference type="NCBIfam" id="NF001240">
    <property type="entry name" value="PRK00216.1-1"/>
    <property type="match status" value="1"/>
</dbReference>
<evidence type="ECO:0000313" key="9">
    <source>
        <dbReference type="Proteomes" id="UP001155500"/>
    </source>
</evidence>
<comment type="pathway">
    <text evidence="6">Quinol/quinone metabolism; menaquinone biosynthesis; menaquinol from 1,4-dihydroxy-2-naphthoate: step 2/2.</text>
</comment>
<dbReference type="InterPro" id="IPR004033">
    <property type="entry name" value="UbiE/COQ5_MeTrFase"/>
</dbReference>
<comment type="catalytic activity">
    <reaction evidence="6">
        <text>a 2-demethylmenaquinol + S-adenosyl-L-methionine = a menaquinol + S-adenosyl-L-homocysteine + H(+)</text>
        <dbReference type="Rhea" id="RHEA:42640"/>
        <dbReference type="Rhea" id="RHEA-COMP:9539"/>
        <dbReference type="Rhea" id="RHEA-COMP:9563"/>
        <dbReference type="ChEBI" id="CHEBI:15378"/>
        <dbReference type="ChEBI" id="CHEBI:18151"/>
        <dbReference type="ChEBI" id="CHEBI:55437"/>
        <dbReference type="ChEBI" id="CHEBI:57856"/>
        <dbReference type="ChEBI" id="CHEBI:59789"/>
        <dbReference type="EC" id="2.1.1.163"/>
    </reaction>
</comment>
<keyword evidence="4 6" id="KW-0831">Ubiquinone biosynthesis</keyword>
<sequence length="272" mass="30631">MKKFAENQPHFSNADPLNDGLNTDEHSETTHFGFQTVAKEKKQQMVAQVFHSVAGKYDLMNDLLSFGIHRLWKRFTIDCSGVRKGQHILDLAGGTGDFSAKFSRLVGETGRVVLADINDSMLQVGREKLRNLGIVGNVDYVQANAEMLPFPDNSFDCIVISFGLRNVTDKDKALRSMYRVLKPGGRLLVLEFSKPIFAPLSQAYNFYSFNILPKIGEVVVNDGDSYRYLAESIRMHPAQQELQTMMEQAGFEQTSYYNLTAGIVALHRGYKF</sequence>
<comment type="pathway">
    <text evidence="6">Cofactor biosynthesis; ubiquinone biosynthesis.</text>
</comment>
<keyword evidence="5 6" id="KW-0949">S-adenosyl-L-methionine</keyword>
<dbReference type="NCBIfam" id="NF001244">
    <property type="entry name" value="PRK00216.1-5"/>
    <property type="match status" value="1"/>
</dbReference>
<dbReference type="EC" id="2.1.1.163" evidence="6"/>
<protein>
    <recommendedName>
        <fullName evidence="6">Ubiquinone/menaquinone biosynthesis C-methyltransferase UbiE</fullName>
        <ecNumber evidence="6">2.1.1.163</ecNumber>
        <ecNumber evidence="6">2.1.1.201</ecNumber>
    </recommendedName>
    <alternativeName>
        <fullName evidence="6">2-methoxy-6-polyprenyl-1,4-benzoquinol methylase</fullName>
    </alternativeName>
    <alternativeName>
        <fullName evidence="6">Demethylmenaquinone methyltransferase</fullName>
    </alternativeName>
</protein>
<feature type="binding site" evidence="6">
    <location>
        <begin position="144"/>
        <end position="145"/>
    </location>
    <ligand>
        <name>S-adenosyl-L-methionine</name>
        <dbReference type="ChEBI" id="CHEBI:59789"/>
    </ligand>
</feature>
<dbReference type="InterPro" id="IPR023576">
    <property type="entry name" value="UbiE/COQ5_MeTrFase_CS"/>
</dbReference>
<dbReference type="Pfam" id="PF01209">
    <property type="entry name" value="Ubie_methyltran"/>
    <property type="match status" value="1"/>
</dbReference>
<evidence type="ECO:0000256" key="6">
    <source>
        <dbReference type="HAMAP-Rule" id="MF_01813"/>
    </source>
</evidence>
<dbReference type="GO" id="GO:0043770">
    <property type="term" value="F:demethylmenaquinone methyltransferase activity"/>
    <property type="evidence" value="ECO:0007669"/>
    <property type="project" value="UniProtKB-UniRule"/>
</dbReference>
<feature type="binding site" evidence="6">
    <location>
        <position position="95"/>
    </location>
    <ligand>
        <name>S-adenosyl-L-methionine</name>
        <dbReference type="ChEBI" id="CHEBI:59789"/>
    </ligand>
</feature>
<dbReference type="GO" id="GO:0032259">
    <property type="term" value="P:methylation"/>
    <property type="evidence" value="ECO:0007669"/>
    <property type="project" value="UniProtKB-KW"/>
</dbReference>
<feature type="binding site" evidence="6">
    <location>
        <position position="161"/>
    </location>
    <ligand>
        <name>S-adenosyl-L-methionine</name>
        <dbReference type="ChEBI" id="CHEBI:59789"/>
    </ligand>
</feature>
<keyword evidence="2 6" id="KW-0489">Methyltransferase</keyword>
<comment type="function">
    <text evidence="6">Methyltransferase required for the conversion of demethylmenaquinol (DMKH2) to menaquinol (MKH2) and the conversion of 2-polyprenyl-6-methoxy-1,4-benzoquinol (DDMQH2) to 2-polyprenyl-3-methyl-6-methoxy-1,4-benzoquinol (DMQH2).</text>
</comment>
<dbReference type="NCBIfam" id="NF001242">
    <property type="entry name" value="PRK00216.1-3"/>
    <property type="match status" value="1"/>
</dbReference>
<organism evidence="8 9">
    <name type="scientific">Volucribacter amazonae</name>
    <dbReference type="NCBI Taxonomy" id="256731"/>
    <lineage>
        <taxon>Bacteria</taxon>
        <taxon>Pseudomonadati</taxon>
        <taxon>Pseudomonadota</taxon>
        <taxon>Gammaproteobacteria</taxon>
        <taxon>Pasteurellales</taxon>
        <taxon>Pasteurellaceae</taxon>
        <taxon>Volucribacter</taxon>
    </lineage>
</organism>
<keyword evidence="9" id="KW-1185">Reference proteome</keyword>
<evidence type="ECO:0000313" key="8">
    <source>
        <dbReference type="EMBL" id="MDG6895662.1"/>
    </source>
</evidence>
<feature type="region of interest" description="Disordered" evidence="7">
    <location>
        <begin position="1"/>
        <end position="25"/>
    </location>
</feature>
<dbReference type="PANTHER" id="PTHR43591">
    <property type="entry name" value="METHYLTRANSFERASE"/>
    <property type="match status" value="1"/>
</dbReference>
<dbReference type="SUPFAM" id="SSF53335">
    <property type="entry name" value="S-adenosyl-L-methionine-dependent methyltransferases"/>
    <property type="match status" value="1"/>
</dbReference>